<evidence type="ECO:0000256" key="11">
    <source>
        <dbReference type="HAMAP-Rule" id="MF_01145"/>
    </source>
</evidence>
<dbReference type="SUPFAM" id="SSF109998">
    <property type="entry name" value="Triger factor/SurA peptide-binding domain-like"/>
    <property type="match status" value="1"/>
</dbReference>
<name>A0A0C2VSA1_9BACL</name>
<keyword evidence="7 11" id="KW-0472">Membrane</keyword>
<evidence type="ECO:0000256" key="12">
    <source>
        <dbReference type="SAM" id="MobiDB-lite"/>
    </source>
</evidence>
<feature type="signal peptide" evidence="13">
    <location>
        <begin position="1"/>
        <end position="18"/>
    </location>
</feature>
<evidence type="ECO:0000256" key="10">
    <source>
        <dbReference type="ARBA" id="ARBA00023288"/>
    </source>
</evidence>
<comment type="function">
    <text evidence="11">Plays a major role in protein secretion by helping the post-translocational extracellular folding of several secreted proteins.</text>
</comment>
<evidence type="ECO:0000256" key="7">
    <source>
        <dbReference type="ARBA" id="ARBA00023136"/>
    </source>
</evidence>
<dbReference type="InterPro" id="IPR027304">
    <property type="entry name" value="Trigger_fact/SurA_dom_sf"/>
</dbReference>
<dbReference type="HAMAP" id="MF_01145">
    <property type="entry name" value="Foldase_PrsA"/>
    <property type="match status" value="1"/>
</dbReference>
<feature type="region of interest" description="Disordered" evidence="12">
    <location>
        <begin position="281"/>
        <end position="310"/>
    </location>
</feature>
<dbReference type="Gene3D" id="3.10.50.40">
    <property type="match status" value="1"/>
</dbReference>
<keyword evidence="8 11" id="KW-0564">Palmitate</keyword>
<dbReference type="SUPFAM" id="SSF54534">
    <property type="entry name" value="FKBP-like"/>
    <property type="match status" value="1"/>
</dbReference>
<gene>
    <name evidence="11" type="primary">prsA</name>
    <name evidence="15" type="ORF">KR50_25600</name>
</gene>
<comment type="subcellular location">
    <subcellularLocation>
        <location evidence="2 11">Cell membrane</location>
        <topology evidence="2 11">Lipid-anchor</topology>
    </subcellularLocation>
</comment>
<dbReference type="Pfam" id="PF13616">
    <property type="entry name" value="Rotamase_3"/>
    <property type="match status" value="1"/>
</dbReference>
<dbReference type="PANTHER" id="PTHR47245:SF1">
    <property type="entry name" value="FOLDASE PROTEIN PRSA"/>
    <property type="match status" value="1"/>
</dbReference>
<keyword evidence="9 11" id="KW-0413">Isomerase</keyword>
<evidence type="ECO:0000256" key="9">
    <source>
        <dbReference type="ARBA" id="ARBA00023235"/>
    </source>
</evidence>
<dbReference type="PANTHER" id="PTHR47245">
    <property type="entry name" value="PEPTIDYLPROLYL ISOMERASE"/>
    <property type="match status" value="1"/>
</dbReference>
<comment type="caution">
    <text evidence="15">The sequence shown here is derived from an EMBL/GenBank/DDBJ whole genome shotgun (WGS) entry which is preliminary data.</text>
</comment>
<comment type="catalytic activity">
    <reaction evidence="1 11">
        <text>[protein]-peptidylproline (omega=180) = [protein]-peptidylproline (omega=0)</text>
        <dbReference type="Rhea" id="RHEA:16237"/>
        <dbReference type="Rhea" id="RHEA-COMP:10747"/>
        <dbReference type="Rhea" id="RHEA-COMP:10748"/>
        <dbReference type="ChEBI" id="CHEBI:83833"/>
        <dbReference type="ChEBI" id="CHEBI:83834"/>
        <dbReference type="EC" id="5.2.1.8"/>
    </reaction>
</comment>
<dbReference type="InterPro" id="IPR000297">
    <property type="entry name" value="PPIase_PpiC"/>
</dbReference>
<evidence type="ECO:0000256" key="2">
    <source>
        <dbReference type="ARBA" id="ARBA00004193"/>
    </source>
</evidence>
<keyword evidence="5 11" id="KW-0732">Signal</keyword>
<dbReference type="Gene3D" id="1.10.3120.10">
    <property type="entry name" value="Trigger factor, C-terminal domain"/>
    <property type="match status" value="1"/>
</dbReference>
<keyword evidence="10 11" id="KW-0449">Lipoprotein</keyword>
<feature type="domain" description="PpiC" evidence="14">
    <location>
        <begin position="139"/>
        <end position="229"/>
    </location>
</feature>
<feature type="compositionally biased region" description="Acidic residues" evidence="12">
    <location>
        <begin position="289"/>
        <end position="310"/>
    </location>
</feature>
<evidence type="ECO:0000256" key="4">
    <source>
        <dbReference type="ARBA" id="ARBA00022475"/>
    </source>
</evidence>
<dbReference type="EMBL" id="JXRR01000016">
    <property type="protein sequence ID" value="KIL46863.1"/>
    <property type="molecule type" value="Genomic_DNA"/>
</dbReference>
<evidence type="ECO:0000259" key="14">
    <source>
        <dbReference type="PROSITE" id="PS50198"/>
    </source>
</evidence>
<dbReference type="PATRIC" id="fig|220754.4.peg.2577"/>
<organism evidence="15 16">
    <name type="scientific">Jeotgalibacillus campisalis</name>
    <dbReference type="NCBI Taxonomy" id="220754"/>
    <lineage>
        <taxon>Bacteria</taxon>
        <taxon>Bacillati</taxon>
        <taxon>Bacillota</taxon>
        <taxon>Bacilli</taxon>
        <taxon>Bacillales</taxon>
        <taxon>Caryophanaceae</taxon>
        <taxon>Jeotgalibacillus</taxon>
    </lineage>
</organism>
<dbReference type="AlphaFoldDB" id="A0A0C2VSA1"/>
<evidence type="ECO:0000256" key="3">
    <source>
        <dbReference type="ARBA" id="ARBA00006071"/>
    </source>
</evidence>
<dbReference type="EC" id="5.2.1.8" evidence="11"/>
<dbReference type="GO" id="GO:0006457">
    <property type="term" value="P:protein folding"/>
    <property type="evidence" value="ECO:0007669"/>
    <property type="project" value="UniProtKB-UniRule"/>
</dbReference>
<dbReference type="GO" id="GO:0015031">
    <property type="term" value="P:protein transport"/>
    <property type="evidence" value="ECO:0007669"/>
    <property type="project" value="InterPro"/>
</dbReference>
<dbReference type="InterPro" id="IPR037041">
    <property type="entry name" value="Trigger_fac_C_sf"/>
</dbReference>
<dbReference type="InterPro" id="IPR023059">
    <property type="entry name" value="Foldase_PrsA"/>
</dbReference>
<protein>
    <recommendedName>
        <fullName evidence="11">Foldase protein PrsA</fullName>
        <ecNumber evidence="11">5.2.1.8</ecNumber>
    </recommendedName>
</protein>
<evidence type="ECO:0000256" key="5">
    <source>
        <dbReference type="ARBA" id="ARBA00022729"/>
    </source>
</evidence>
<dbReference type="InterPro" id="IPR046357">
    <property type="entry name" value="PPIase_dom_sf"/>
</dbReference>
<evidence type="ECO:0000256" key="13">
    <source>
        <dbReference type="SAM" id="SignalP"/>
    </source>
</evidence>
<feature type="chain" id="PRO_5039296164" description="Foldase protein PrsA" evidence="13">
    <location>
        <begin position="19"/>
        <end position="310"/>
    </location>
</feature>
<dbReference type="RefSeq" id="WP_041058969.1">
    <property type="nucleotide sequence ID" value="NZ_JXRR01000016.1"/>
</dbReference>
<dbReference type="GO" id="GO:0003755">
    <property type="term" value="F:peptidyl-prolyl cis-trans isomerase activity"/>
    <property type="evidence" value="ECO:0007669"/>
    <property type="project" value="UniProtKB-UniRule"/>
</dbReference>
<sequence length="310" mass="34648">MKKWIAMVSLAAGVSGLAACSDEENGEVIVSTAAGDITKEEFYQEMKNTVGEQALQMMVLENVLQEKYPVSEEDIDEEINSMKEQYGGEEQFDAVVSQQGHTEESFREMLMLNKLQENALIADIDVTDEEVQEAYDQMQKEVSARHILVEDEETALEVKQLLEDGGDFTELAKEYSTEPAAQETGGDLGFFTAGQMDPAFEEAAFTLEPNVISDPVQTNFGYHIIEVTETREADIESLDEMRDGIERDLKLEKVDQTQVTAIIQEIMRDADIDIKDEELSSAFDSLLAEPEEAPSEEPVEEGTEEDTDKE</sequence>
<dbReference type="OrthoDB" id="14196at2"/>
<comment type="similarity">
    <text evidence="3 11">Belongs to the PrsA family.</text>
</comment>
<dbReference type="GO" id="GO:0005886">
    <property type="term" value="C:plasma membrane"/>
    <property type="evidence" value="ECO:0007669"/>
    <property type="project" value="UniProtKB-SubCell"/>
</dbReference>
<proteinExistence type="inferred from homology"/>
<keyword evidence="6 11" id="KW-0697">Rotamase</keyword>
<evidence type="ECO:0000256" key="1">
    <source>
        <dbReference type="ARBA" id="ARBA00000971"/>
    </source>
</evidence>
<evidence type="ECO:0000313" key="15">
    <source>
        <dbReference type="EMBL" id="KIL46863.1"/>
    </source>
</evidence>
<reference evidence="15 16" key="1">
    <citation type="submission" date="2015-01" db="EMBL/GenBank/DDBJ databases">
        <title>Jeotgalibacillus campisalis genome sequencing.</title>
        <authorList>
            <person name="Goh K.M."/>
            <person name="Chan K.-G."/>
            <person name="Yaakop A.S."/>
            <person name="Ee R."/>
            <person name="Gan H.M."/>
            <person name="Chan C.S."/>
        </authorList>
    </citation>
    <scope>NUCLEOTIDE SEQUENCE [LARGE SCALE GENOMIC DNA]</scope>
    <source>
        <strain evidence="15 16">SF-57</strain>
    </source>
</reference>
<keyword evidence="16" id="KW-1185">Reference proteome</keyword>
<dbReference type="PROSITE" id="PS50198">
    <property type="entry name" value="PPIC_PPIASE_2"/>
    <property type="match status" value="1"/>
</dbReference>
<evidence type="ECO:0000256" key="6">
    <source>
        <dbReference type="ARBA" id="ARBA00023110"/>
    </source>
</evidence>
<accession>A0A0C2VSA1</accession>
<dbReference type="Proteomes" id="UP000031972">
    <property type="component" value="Unassembled WGS sequence"/>
</dbReference>
<evidence type="ECO:0000313" key="16">
    <source>
        <dbReference type="Proteomes" id="UP000031972"/>
    </source>
</evidence>
<keyword evidence="4 11" id="KW-1003">Cell membrane</keyword>
<evidence type="ECO:0000256" key="8">
    <source>
        <dbReference type="ARBA" id="ARBA00023139"/>
    </source>
</evidence>
<dbReference type="PROSITE" id="PS51257">
    <property type="entry name" value="PROKAR_LIPOPROTEIN"/>
    <property type="match status" value="1"/>
</dbReference>
<dbReference type="InterPro" id="IPR050245">
    <property type="entry name" value="PrsA_foldase"/>
</dbReference>